<feature type="transmembrane region" description="Helical" evidence="7">
    <location>
        <begin position="122"/>
        <end position="140"/>
    </location>
</feature>
<dbReference type="Pfam" id="PF07690">
    <property type="entry name" value="MFS_1"/>
    <property type="match status" value="1"/>
</dbReference>
<feature type="transmembrane region" description="Helical" evidence="7">
    <location>
        <begin position="194"/>
        <end position="215"/>
    </location>
</feature>
<dbReference type="RefSeq" id="WP_159429138.1">
    <property type="nucleotide sequence ID" value="NZ_FQXN01000004.1"/>
</dbReference>
<dbReference type="STRING" id="1123380.SAMN02745199_1253"/>
<evidence type="ECO:0000256" key="1">
    <source>
        <dbReference type="ARBA" id="ARBA00004127"/>
    </source>
</evidence>
<evidence type="ECO:0000256" key="4">
    <source>
        <dbReference type="ARBA" id="ARBA00022692"/>
    </source>
</evidence>
<evidence type="ECO:0000313" key="10">
    <source>
        <dbReference type="Proteomes" id="UP000242592"/>
    </source>
</evidence>
<evidence type="ECO:0000256" key="3">
    <source>
        <dbReference type="ARBA" id="ARBA00022448"/>
    </source>
</evidence>
<keyword evidence="6 7" id="KW-0472">Membrane</keyword>
<gene>
    <name evidence="9" type="ORF">SAMN02745199_1253</name>
</gene>
<dbReference type="SUPFAM" id="SSF103473">
    <property type="entry name" value="MFS general substrate transporter"/>
    <property type="match status" value="1"/>
</dbReference>
<keyword evidence="3" id="KW-0813">Transport</keyword>
<dbReference type="InterPro" id="IPR020846">
    <property type="entry name" value="MFS_dom"/>
</dbReference>
<dbReference type="GO" id="GO:0016020">
    <property type="term" value="C:membrane"/>
    <property type="evidence" value="ECO:0007669"/>
    <property type="project" value="TreeGrafter"/>
</dbReference>
<dbReference type="AlphaFoldDB" id="A0A1M5TAN5"/>
<evidence type="ECO:0000256" key="5">
    <source>
        <dbReference type="ARBA" id="ARBA00022989"/>
    </source>
</evidence>
<dbReference type="EMBL" id="FQXN01000004">
    <property type="protein sequence ID" value="SHH47670.1"/>
    <property type="molecule type" value="Genomic_DNA"/>
</dbReference>
<dbReference type="Gene3D" id="1.20.1250.20">
    <property type="entry name" value="MFS general substrate transporter like domains"/>
    <property type="match status" value="2"/>
</dbReference>
<keyword evidence="10" id="KW-1185">Reference proteome</keyword>
<evidence type="ECO:0000256" key="6">
    <source>
        <dbReference type="ARBA" id="ARBA00023136"/>
    </source>
</evidence>
<feature type="transmembrane region" description="Helical" evidence="7">
    <location>
        <begin position="260"/>
        <end position="277"/>
    </location>
</feature>
<feature type="transmembrane region" description="Helical" evidence="7">
    <location>
        <begin position="313"/>
        <end position="333"/>
    </location>
</feature>
<sequence>MGKIFVIINIFISSIIINSTAPLMPVFQNYLGISISRSSYIPVFGVLGTTIFSFLMSILVSKFGLKKSNYFGYFLLFLGLLFFSFSKNFFGIILASFLAGASTAVLFTSLTTLLIHLENPRFGLTHAFFGLGGIVAPTLVSFSIKSNFSYRYLYMGYFLVVIIIFIWNIFIKLPDAKYETMKFNKIKKTILKPVFFISIISFFLYSGSEIGLVTWSSNLFIHFGFSEDKAALVISMFWIFYTLSRFLSDFVLKLISEKKIAIFSTFFASFLIFFMLLTKNAYIFPLVGFTMGSTFPMIQRYANMNLNKEEVGLLNGVTYGSTGIGGILFSYSMGFLSDFSIPAMFVLPLVGLILVAIVQLLWKRGNRG</sequence>
<feature type="domain" description="Major facilitator superfamily (MFS) profile" evidence="8">
    <location>
        <begin position="1"/>
        <end position="367"/>
    </location>
</feature>
<keyword evidence="5 7" id="KW-1133">Transmembrane helix</keyword>
<dbReference type="InterPro" id="IPR011701">
    <property type="entry name" value="MFS"/>
</dbReference>
<feature type="transmembrane region" description="Helical" evidence="7">
    <location>
        <begin position="70"/>
        <end position="86"/>
    </location>
</feature>
<dbReference type="Proteomes" id="UP000242592">
    <property type="component" value="Unassembled WGS sequence"/>
</dbReference>
<protein>
    <submittedName>
        <fullName evidence="9">Fucose permease</fullName>
    </submittedName>
</protein>
<comment type="subcellular location">
    <subcellularLocation>
        <location evidence="1">Endomembrane system</location>
        <topology evidence="1">Multi-pass membrane protein</topology>
    </subcellularLocation>
</comment>
<feature type="transmembrane region" description="Helical" evidence="7">
    <location>
        <begin position="39"/>
        <end position="58"/>
    </location>
</feature>
<feature type="transmembrane region" description="Helical" evidence="7">
    <location>
        <begin position="230"/>
        <end position="248"/>
    </location>
</feature>
<evidence type="ECO:0000313" key="9">
    <source>
        <dbReference type="EMBL" id="SHH47670.1"/>
    </source>
</evidence>
<dbReference type="InterPro" id="IPR036259">
    <property type="entry name" value="MFS_trans_sf"/>
</dbReference>
<dbReference type="GO" id="GO:0022857">
    <property type="term" value="F:transmembrane transporter activity"/>
    <property type="evidence" value="ECO:0007669"/>
    <property type="project" value="InterPro"/>
</dbReference>
<feature type="transmembrane region" description="Helical" evidence="7">
    <location>
        <begin position="339"/>
        <end position="362"/>
    </location>
</feature>
<dbReference type="InterPro" id="IPR051788">
    <property type="entry name" value="MFS_Transporter"/>
</dbReference>
<organism evidence="9 10">
    <name type="scientific">Thermosipho atlanticus DSM 15807</name>
    <dbReference type="NCBI Taxonomy" id="1123380"/>
    <lineage>
        <taxon>Bacteria</taxon>
        <taxon>Thermotogati</taxon>
        <taxon>Thermotogota</taxon>
        <taxon>Thermotogae</taxon>
        <taxon>Thermotogales</taxon>
        <taxon>Fervidobacteriaceae</taxon>
        <taxon>Thermosipho</taxon>
    </lineage>
</organism>
<dbReference type="OrthoDB" id="49030at2"/>
<proteinExistence type="inferred from homology"/>
<keyword evidence="4 7" id="KW-0812">Transmembrane</keyword>
<dbReference type="PANTHER" id="PTHR23514">
    <property type="entry name" value="BYPASS OF STOP CODON PROTEIN 6"/>
    <property type="match status" value="1"/>
</dbReference>
<dbReference type="PANTHER" id="PTHR23514:SF3">
    <property type="entry name" value="BYPASS OF STOP CODON PROTEIN 6"/>
    <property type="match status" value="1"/>
</dbReference>
<feature type="transmembrane region" description="Helical" evidence="7">
    <location>
        <begin position="7"/>
        <end position="27"/>
    </location>
</feature>
<comment type="similarity">
    <text evidence="2">Belongs to the major facilitator superfamily.</text>
</comment>
<feature type="transmembrane region" description="Helical" evidence="7">
    <location>
        <begin position="92"/>
        <end position="115"/>
    </location>
</feature>
<evidence type="ECO:0000256" key="7">
    <source>
        <dbReference type="SAM" id="Phobius"/>
    </source>
</evidence>
<dbReference type="PROSITE" id="PS50850">
    <property type="entry name" value="MFS"/>
    <property type="match status" value="1"/>
</dbReference>
<evidence type="ECO:0000256" key="2">
    <source>
        <dbReference type="ARBA" id="ARBA00008335"/>
    </source>
</evidence>
<reference evidence="10" key="1">
    <citation type="submission" date="2016-11" db="EMBL/GenBank/DDBJ databases">
        <authorList>
            <person name="Varghese N."/>
            <person name="Submissions S."/>
        </authorList>
    </citation>
    <scope>NUCLEOTIDE SEQUENCE [LARGE SCALE GENOMIC DNA]</scope>
    <source>
        <strain evidence="10">DSM 15807</strain>
    </source>
</reference>
<feature type="transmembrane region" description="Helical" evidence="7">
    <location>
        <begin position="152"/>
        <end position="173"/>
    </location>
</feature>
<feature type="transmembrane region" description="Helical" evidence="7">
    <location>
        <begin position="283"/>
        <end position="301"/>
    </location>
</feature>
<name>A0A1M5TAN5_9BACT</name>
<evidence type="ECO:0000259" key="8">
    <source>
        <dbReference type="PROSITE" id="PS50850"/>
    </source>
</evidence>
<accession>A0A1M5TAN5</accession>
<dbReference type="GO" id="GO:0012505">
    <property type="term" value="C:endomembrane system"/>
    <property type="evidence" value="ECO:0007669"/>
    <property type="project" value="UniProtKB-SubCell"/>
</dbReference>